<dbReference type="InterPro" id="IPR011856">
    <property type="entry name" value="tRNA_endonuc-like_dom_sf"/>
</dbReference>
<dbReference type="EMBL" id="ML014226">
    <property type="protein sequence ID" value="RKP00259.1"/>
    <property type="molecule type" value="Genomic_DNA"/>
</dbReference>
<dbReference type="PANTHER" id="PTHR28133:SF1">
    <property type="entry name" value="REQUIRED FOR RESPIRATORY GROWTH PROTEIN 7, MITOCHONDRIAL"/>
    <property type="match status" value="1"/>
</dbReference>
<dbReference type="SUPFAM" id="SSF52980">
    <property type="entry name" value="Restriction endonuclease-like"/>
    <property type="match status" value="1"/>
</dbReference>
<evidence type="ECO:0000256" key="1">
    <source>
        <dbReference type="ARBA" id="ARBA00004173"/>
    </source>
</evidence>
<sequence length="254" mass="26777">MLGLGLPCRGAARGLRQAPMWPRVRHVSTVARGTAYETALQAWWAQHHVALTRRGGAGDQGIDLIGVWRPQPDVRATLLLQCKHVARALQPAVVREFEGTLWRAHGARAAHGAHGARAGPPALAPSLPPPPATRPTVGCLVAASGFTREALAYAQTCGMPLLLMHLTAPHIPFATRARGADAADADADRAAVIGAPEPLVVTSITMNLALARLMPELRVHHFRSPTPDAPVARCELWYAGMPLAAPSSPGPSAA</sequence>
<evidence type="ECO:0008006" key="5">
    <source>
        <dbReference type="Google" id="ProtNLM"/>
    </source>
</evidence>
<dbReference type="GO" id="GO:0006302">
    <property type="term" value="P:double-strand break repair"/>
    <property type="evidence" value="ECO:0007669"/>
    <property type="project" value="UniProtKB-ARBA"/>
</dbReference>
<dbReference type="InterPro" id="IPR018828">
    <property type="entry name" value="RRG7"/>
</dbReference>
<dbReference type="Pfam" id="PF10356">
    <property type="entry name" value="RRG7"/>
    <property type="match status" value="1"/>
</dbReference>
<dbReference type="OrthoDB" id="20734at2759"/>
<evidence type="ECO:0000313" key="3">
    <source>
        <dbReference type="EMBL" id="RKP00259.1"/>
    </source>
</evidence>
<gene>
    <name evidence="3" type="ORF">CXG81DRAFT_27017</name>
</gene>
<keyword evidence="4" id="KW-1185">Reference proteome</keyword>
<evidence type="ECO:0000256" key="2">
    <source>
        <dbReference type="ARBA" id="ARBA00023128"/>
    </source>
</evidence>
<reference evidence="4" key="1">
    <citation type="journal article" date="2018" name="Nat. Microbiol.">
        <title>Leveraging single-cell genomics to expand the fungal tree of life.</title>
        <authorList>
            <person name="Ahrendt S.R."/>
            <person name="Quandt C.A."/>
            <person name="Ciobanu D."/>
            <person name="Clum A."/>
            <person name="Salamov A."/>
            <person name="Andreopoulos B."/>
            <person name="Cheng J.F."/>
            <person name="Woyke T."/>
            <person name="Pelin A."/>
            <person name="Henrissat B."/>
            <person name="Reynolds N.K."/>
            <person name="Benny G.L."/>
            <person name="Smith M.E."/>
            <person name="James T.Y."/>
            <person name="Grigoriev I.V."/>
        </authorList>
    </citation>
    <scope>NUCLEOTIDE SEQUENCE [LARGE SCALE GENOMIC DNA]</scope>
    <source>
        <strain evidence="4">ATCC 52028</strain>
    </source>
</reference>
<name>A0A4V1IUE3_9FUNG</name>
<dbReference type="GO" id="GO:0005739">
    <property type="term" value="C:mitochondrion"/>
    <property type="evidence" value="ECO:0007669"/>
    <property type="project" value="UniProtKB-SubCell"/>
</dbReference>
<dbReference type="GO" id="GO:0003676">
    <property type="term" value="F:nucleic acid binding"/>
    <property type="evidence" value="ECO:0007669"/>
    <property type="project" value="InterPro"/>
</dbReference>
<organism evidence="3 4">
    <name type="scientific">Caulochytrium protostelioides</name>
    <dbReference type="NCBI Taxonomy" id="1555241"/>
    <lineage>
        <taxon>Eukaryota</taxon>
        <taxon>Fungi</taxon>
        <taxon>Fungi incertae sedis</taxon>
        <taxon>Chytridiomycota</taxon>
        <taxon>Chytridiomycota incertae sedis</taxon>
        <taxon>Chytridiomycetes</taxon>
        <taxon>Caulochytriales</taxon>
        <taxon>Caulochytriaceae</taxon>
        <taxon>Caulochytrium</taxon>
    </lineage>
</organism>
<accession>A0A4V1IUE3</accession>
<keyword evidence="2" id="KW-0496">Mitochondrion</keyword>
<dbReference type="PANTHER" id="PTHR28133">
    <property type="entry name" value="REQUIRED FOR RESPIRATORY GROWTH PROTEIN 7, MITOCHONDRIAL"/>
    <property type="match status" value="1"/>
</dbReference>
<protein>
    <recommendedName>
        <fullName evidence="5">Restriction endonuclease type IV Mrr domain-containing protein</fullName>
    </recommendedName>
</protein>
<dbReference type="Proteomes" id="UP000274922">
    <property type="component" value="Unassembled WGS sequence"/>
</dbReference>
<dbReference type="Gene3D" id="3.40.1350.10">
    <property type="match status" value="1"/>
</dbReference>
<comment type="subcellular location">
    <subcellularLocation>
        <location evidence="1">Mitochondrion</location>
    </subcellularLocation>
</comment>
<evidence type="ECO:0000313" key="4">
    <source>
        <dbReference type="Proteomes" id="UP000274922"/>
    </source>
</evidence>
<proteinExistence type="predicted"/>
<dbReference type="InterPro" id="IPR011335">
    <property type="entry name" value="Restrct_endonuc-II-like"/>
</dbReference>
<dbReference type="AlphaFoldDB" id="A0A4V1IUE3"/>